<keyword evidence="1" id="KW-1133">Transmembrane helix</keyword>
<feature type="transmembrane region" description="Helical" evidence="1">
    <location>
        <begin position="187"/>
        <end position="206"/>
    </location>
</feature>
<dbReference type="PaxDb" id="411461-DORFOR_00951"/>
<proteinExistence type="predicted"/>
<gene>
    <name evidence="2" type="ORF">DORFOR_00951</name>
</gene>
<evidence type="ECO:0000313" key="2">
    <source>
        <dbReference type="EMBL" id="EDR47868.1"/>
    </source>
</evidence>
<dbReference type="eggNOG" id="ENOG5033SS8">
    <property type="taxonomic scope" value="Bacteria"/>
</dbReference>
<dbReference type="STRING" id="411461.DORFOR_00951"/>
<accession>B0G3X4</accession>
<organism evidence="2 3">
    <name type="scientific">Dorea formicigenerans ATCC 27755</name>
    <dbReference type="NCBI Taxonomy" id="411461"/>
    <lineage>
        <taxon>Bacteria</taxon>
        <taxon>Bacillati</taxon>
        <taxon>Bacillota</taxon>
        <taxon>Clostridia</taxon>
        <taxon>Lachnospirales</taxon>
        <taxon>Lachnospiraceae</taxon>
        <taxon>Dorea</taxon>
    </lineage>
</organism>
<dbReference type="AlphaFoldDB" id="B0G3X4"/>
<sequence length="210" mass="23701">MLHRIGVKKMKSKIKVIVIGLIILCLAGVYAIIDKAVSIYDTSCDTSAFQSITLEQGKKLEQSFVCKENHMDGISLKVAADGVLDKSQVVMAYKIIEKDSKEVVAQGKTDLKKVRNGKFFKIKFDRIDATKDKKYMLEMSVQECPTGSIRVFYTPGSNENATLIYAGQTIEGVGVIRSLTHRFDLETFIVTLCFAAYIILFMRWLYKLFE</sequence>
<evidence type="ECO:0000256" key="1">
    <source>
        <dbReference type="SAM" id="Phobius"/>
    </source>
</evidence>
<name>B0G3X4_9FIRM</name>
<evidence type="ECO:0000313" key="3">
    <source>
        <dbReference type="Proteomes" id="UP000005359"/>
    </source>
</evidence>
<protein>
    <submittedName>
        <fullName evidence="2">Uncharacterized protein</fullName>
    </submittedName>
</protein>
<reference evidence="2 3" key="2">
    <citation type="submission" date="2007-10" db="EMBL/GenBank/DDBJ databases">
        <authorList>
            <person name="Fulton L."/>
            <person name="Clifton S."/>
            <person name="Fulton B."/>
            <person name="Xu J."/>
            <person name="Minx P."/>
            <person name="Pepin K.H."/>
            <person name="Johnson M."/>
            <person name="Thiruvilangam P."/>
            <person name="Bhonagiri V."/>
            <person name="Nash W.E."/>
            <person name="Wang C."/>
            <person name="Mardis E.R."/>
            <person name="Wilson R.K."/>
        </authorList>
    </citation>
    <scope>NUCLEOTIDE SEQUENCE [LARGE SCALE GENOMIC DNA]</scope>
    <source>
        <strain evidence="2 3">ATCC 27755</strain>
    </source>
</reference>
<comment type="caution">
    <text evidence="2">The sequence shown here is derived from an EMBL/GenBank/DDBJ whole genome shotgun (WGS) entry which is preliminary data.</text>
</comment>
<keyword evidence="1" id="KW-0812">Transmembrane</keyword>
<reference evidence="2 3" key="1">
    <citation type="submission" date="2007-10" db="EMBL/GenBank/DDBJ databases">
        <title>Draft genome sequence of Dorea formicigenerans(ATCC 27755).</title>
        <authorList>
            <person name="Sudarsanam P."/>
            <person name="Ley R."/>
            <person name="Guruge J."/>
            <person name="Turnbaugh P.J."/>
            <person name="Mahowald M."/>
            <person name="Liep D."/>
            <person name="Gordon J."/>
        </authorList>
    </citation>
    <scope>NUCLEOTIDE SEQUENCE [LARGE SCALE GENOMIC DNA]</scope>
    <source>
        <strain evidence="2 3">ATCC 27755</strain>
    </source>
</reference>
<dbReference type="Proteomes" id="UP000005359">
    <property type="component" value="Unassembled WGS sequence"/>
</dbReference>
<keyword evidence="1" id="KW-0472">Membrane</keyword>
<dbReference type="EMBL" id="AAXA02000010">
    <property type="protein sequence ID" value="EDR47868.1"/>
    <property type="molecule type" value="Genomic_DNA"/>
</dbReference>